<organism evidence="2 3">
    <name type="scientific">Trypanosoma brucei gambiense (strain MHOM/CI/86/DAL972)</name>
    <dbReference type="NCBI Taxonomy" id="679716"/>
    <lineage>
        <taxon>Eukaryota</taxon>
        <taxon>Discoba</taxon>
        <taxon>Euglenozoa</taxon>
        <taxon>Kinetoplastea</taxon>
        <taxon>Metakinetoplastina</taxon>
        <taxon>Trypanosomatida</taxon>
        <taxon>Trypanosomatidae</taxon>
        <taxon>Trypanosoma</taxon>
    </lineage>
</organism>
<protein>
    <submittedName>
        <fullName evidence="2">Uncharacterized protein</fullName>
    </submittedName>
</protein>
<dbReference type="EMBL" id="FN554974">
    <property type="protein sequence ID" value="CBH17770.1"/>
    <property type="molecule type" value="Genomic_DNA"/>
</dbReference>
<evidence type="ECO:0000256" key="1">
    <source>
        <dbReference type="SAM" id="Phobius"/>
    </source>
</evidence>
<accession>D0A7W9</accession>
<keyword evidence="1" id="KW-1133">Transmembrane helix</keyword>
<name>D0A7W9_TRYB9</name>
<dbReference type="Proteomes" id="UP000002316">
    <property type="component" value="Chromosome 11"/>
</dbReference>
<dbReference type="AlphaFoldDB" id="D0A7W9"/>
<dbReference type="GeneID" id="23867927"/>
<proteinExistence type="predicted"/>
<gene>
    <name evidence="2" type="ORF">TbgDal_XI8890</name>
</gene>
<evidence type="ECO:0000313" key="3">
    <source>
        <dbReference type="Proteomes" id="UP000002316"/>
    </source>
</evidence>
<sequence length="105" mass="12121">MGFDIHFCSVFFFYFSLLFVCLFLPFIILRSTLNEFIELWGCSCSLPLVPVTPPSNALHSSFCFSFSFLKKKNNKFPPLPHITKKTQTHVCRKKKNPSASFLHDP</sequence>
<dbReference type="KEGG" id="tbg:TbgDal_XI8890"/>
<keyword evidence="1" id="KW-0472">Membrane</keyword>
<keyword evidence="1" id="KW-0812">Transmembrane</keyword>
<reference evidence="3" key="1">
    <citation type="journal article" date="2010" name="PLoS Negl. Trop. Dis.">
        <title>The genome sequence of Trypanosoma brucei gambiense, causative agent of chronic human african trypanosomiasis.</title>
        <authorList>
            <person name="Jackson A.P."/>
            <person name="Sanders M."/>
            <person name="Berry A."/>
            <person name="McQuillan J."/>
            <person name="Aslett M.A."/>
            <person name="Quail M.A."/>
            <person name="Chukualim B."/>
            <person name="Capewell P."/>
            <person name="MacLeod A."/>
            <person name="Melville S.E."/>
            <person name="Gibson W."/>
            <person name="Barry J.D."/>
            <person name="Berriman M."/>
            <person name="Hertz-Fowler C."/>
        </authorList>
    </citation>
    <scope>NUCLEOTIDE SEQUENCE [LARGE SCALE GENOMIC DNA]</scope>
    <source>
        <strain evidence="3">MHOM/CI/86/DAL972</strain>
    </source>
</reference>
<feature type="transmembrane region" description="Helical" evidence="1">
    <location>
        <begin position="12"/>
        <end position="29"/>
    </location>
</feature>
<dbReference type="RefSeq" id="XP_011780034.1">
    <property type="nucleotide sequence ID" value="XM_011781732.1"/>
</dbReference>
<evidence type="ECO:0000313" key="2">
    <source>
        <dbReference type="EMBL" id="CBH17770.1"/>
    </source>
</evidence>